<dbReference type="InterPro" id="IPR020841">
    <property type="entry name" value="PKS_Beta-ketoAc_synthase_dom"/>
</dbReference>
<feature type="non-terminal residue" evidence="2">
    <location>
        <position position="272"/>
    </location>
</feature>
<sequence length="272" mass="29565">EWHGTGTSVGDSTEIGAIGASFGKTRSLFNPLHVGALKSNIGHLEGGAGIAGTIKTILSLETGVIPPNANFKKVNPRIDPTSLKVEMIPLKPTPWPTQGLRRASINSFGFGGSNSHLVLDDALHYLEQRHMRGNHKTRELPPTVEDITHYKNLVASANVSTLTDHSEAASSATEKIIFLSAADERGIERLGKMYSDHLRDIDTGSSSMRSQSYLDNLAFTLSTRRSKLAWRSFGVVSSLSDLENFEKQLSKPIRSNAEKSPAFVFSGHGAQW</sequence>
<dbReference type="InterPro" id="IPR014031">
    <property type="entry name" value="Ketoacyl_synth_C"/>
</dbReference>
<dbReference type="SMART" id="SM00825">
    <property type="entry name" value="PKS_KS"/>
    <property type="match status" value="1"/>
</dbReference>
<dbReference type="SUPFAM" id="SSF53901">
    <property type="entry name" value="Thiolase-like"/>
    <property type="match status" value="1"/>
</dbReference>
<dbReference type="AlphaFoldDB" id="C0J6I4"/>
<dbReference type="PROSITE" id="PS52004">
    <property type="entry name" value="KS3_2"/>
    <property type="match status" value="1"/>
</dbReference>
<dbReference type="InterPro" id="IPR050091">
    <property type="entry name" value="PKS_NRPS_Biosynth_Enz"/>
</dbReference>
<dbReference type="InterPro" id="IPR001227">
    <property type="entry name" value="Ac_transferase_dom_sf"/>
</dbReference>
<dbReference type="GO" id="GO:0006633">
    <property type="term" value="P:fatty acid biosynthetic process"/>
    <property type="evidence" value="ECO:0007669"/>
    <property type="project" value="TreeGrafter"/>
</dbReference>
<dbReference type="Gene3D" id="3.40.47.10">
    <property type="match status" value="1"/>
</dbReference>
<dbReference type="PANTHER" id="PTHR43775:SF29">
    <property type="entry name" value="ASPERFURANONE POLYKETIDE SYNTHASE AFOG-RELATED"/>
    <property type="match status" value="1"/>
</dbReference>
<name>C0J6I4_9LECA</name>
<dbReference type="InterPro" id="IPR016039">
    <property type="entry name" value="Thiolase-like"/>
</dbReference>
<feature type="non-terminal residue" evidence="2">
    <location>
        <position position="1"/>
    </location>
</feature>
<dbReference type="PANTHER" id="PTHR43775">
    <property type="entry name" value="FATTY ACID SYNTHASE"/>
    <property type="match status" value="1"/>
</dbReference>
<proteinExistence type="predicted"/>
<dbReference type="CDD" id="cd00833">
    <property type="entry name" value="PKS"/>
    <property type="match status" value="1"/>
</dbReference>
<dbReference type="EMBL" id="EU862504">
    <property type="protein sequence ID" value="ACN43261.1"/>
    <property type="molecule type" value="Genomic_DNA"/>
</dbReference>
<reference evidence="2" key="1">
    <citation type="journal article" date="2009" name="Appl. Environ. Microbiol.">
        <title>Insect-specific polyketide synthases (PKSs), potential PKS-nonribosomal peptide synthetase hybrids, and novel PKS clades in tropical fungi.</title>
        <authorList>
            <person name="Amnuaykanjanasin A."/>
            <person name="Phonghanpot S."/>
            <person name="Sengpanich N."/>
            <person name="Cheevadhanarak S."/>
            <person name="Tanticharoen M."/>
        </authorList>
    </citation>
    <scope>NUCLEOTIDE SEQUENCE</scope>
    <source>
        <strain evidence="2">BCC12103</strain>
    </source>
</reference>
<dbReference type="Gene3D" id="3.30.70.3290">
    <property type="match status" value="1"/>
</dbReference>
<evidence type="ECO:0000313" key="2">
    <source>
        <dbReference type="EMBL" id="ACN43261.1"/>
    </source>
</evidence>
<dbReference type="Pfam" id="PF16197">
    <property type="entry name" value="KAsynt_C_assoc"/>
    <property type="match status" value="1"/>
</dbReference>
<dbReference type="GO" id="GO:0004312">
    <property type="term" value="F:fatty acid synthase activity"/>
    <property type="evidence" value="ECO:0007669"/>
    <property type="project" value="TreeGrafter"/>
</dbReference>
<protein>
    <submittedName>
        <fullName evidence="2">Putative polyketide synthase</fullName>
    </submittedName>
</protein>
<dbReference type="Gene3D" id="3.40.366.10">
    <property type="entry name" value="Malonyl-Coenzyme A Acyl Carrier Protein, domain 2"/>
    <property type="match status" value="1"/>
</dbReference>
<organism evidence="2">
    <name type="scientific">Dyplolabia afzelii</name>
    <dbReference type="NCBI Taxonomy" id="297880"/>
    <lineage>
        <taxon>Eukaryota</taxon>
        <taxon>Fungi</taxon>
        <taxon>Dikarya</taxon>
        <taxon>Ascomycota</taxon>
        <taxon>Pezizomycotina</taxon>
        <taxon>Lecanoromycetes</taxon>
        <taxon>OSLEUM clade</taxon>
        <taxon>Ostropomycetidae</taxon>
        <taxon>Ostropales</taxon>
        <taxon>Graphidaceae</taxon>
        <taxon>Fissurinoideae</taxon>
        <taxon>Dyplolabia</taxon>
    </lineage>
</organism>
<evidence type="ECO:0000259" key="1">
    <source>
        <dbReference type="PROSITE" id="PS52004"/>
    </source>
</evidence>
<dbReference type="InterPro" id="IPR032821">
    <property type="entry name" value="PKS_assoc"/>
</dbReference>
<dbReference type="GO" id="GO:0044550">
    <property type="term" value="P:secondary metabolite biosynthetic process"/>
    <property type="evidence" value="ECO:0007669"/>
    <property type="project" value="TreeGrafter"/>
</dbReference>
<accession>C0J6I4</accession>
<feature type="domain" description="Ketosynthase family 3 (KS3)" evidence="1">
    <location>
        <begin position="1"/>
        <end position="121"/>
    </location>
</feature>
<dbReference type="Pfam" id="PF02801">
    <property type="entry name" value="Ketoacyl-synt_C"/>
    <property type="match status" value="1"/>
</dbReference>